<evidence type="ECO:0000313" key="1">
    <source>
        <dbReference type="EMBL" id="STX81299.1"/>
    </source>
</evidence>
<dbReference type="Gene3D" id="3.40.50.300">
    <property type="entry name" value="P-loop containing nucleotide triphosphate hydrolases"/>
    <property type="match status" value="1"/>
</dbReference>
<evidence type="ECO:0000313" key="2">
    <source>
        <dbReference type="Proteomes" id="UP000254794"/>
    </source>
</evidence>
<dbReference type="SUPFAM" id="SSF52540">
    <property type="entry name" value="P-loop containing nucleoside triphosphate hydrolases"/>
    <property type="match status" value="1"/>
</dbReference>
<dbReference type="GO" id="GO:0005524">
    <property type="term" value="F:ATP binding"/>
    <property type="evidence" value="ECO:0007669"/>
    <property type="project" value="UniProtKB-KW"/>
</dbReference>
<dbReference type="EMBL" id="UGOD01000002">
    <property type="protein sequence ID" value="STX81299.1"/>
    <property type="molecule type" value="Genomic_DNA"/>
</dbReference>
<sequence length="107" mass="12093">MTLPQGLYTVIHEWQSTFSLEELIKLMIIRALITKPQLLIIAQAFDQLTAQEVNVVLTLLMNLTDTLVIITTQKNQLPELTNRVCLHETLCPYPNSTIAKTTKKLCG</sequence>
<name>A0A378K9U8_9GAMM</name>
<reference evidence="1 2" key="1">
    <citation type="submission" date="2018-06" db="EMBL/GenBank/DDBJ databases">
        <authorList>
            <consortium name="Pathogen Informatics"/>
            <person name="Doyle S."/>
        </authorList>
    </citation>
    <scope>NUCLEOTIDE SEQUENCE [LARGE SCALE GENOMIC DNA]</scope>
    <source>
        <strain evidence="1 2">NCTC13316</strain>
    </source>
</reference>
<proteinExistence type="predicted"/>
<protein>
    <submittedName>
        <fullName evidence="1">Toxin secretion ABC transporter HlyB/MsbA family ATP-binding protein</fullName>
    </submittedName>
</protein>
<keyword evidence="1" id="KW-0067">ATP-binding</keyword>
<gene>
    <name evidence="1" type="ORF">NCTC13316_03168</name>
</gene>
<dbReference type="AlphaFoldDB" id="A0A378K9U8"/>
<accession>A0A378K9U8</accession>
<keyword evidence="1" id="KW-0547">Nucleotide-binding</keyword>
<keyword evidence="2" id="KW-1185">Reference proteome</keyword>
<dbReference type="Proteomes" id="UP000254794">
    <property type="component" value="Unassembled WGS sequence"/>
</dbReference>
<dbReference type="InterPro" id="IPR027417">
    <property type="entry name" value="P-loop_NTPase"/>
</dbReference>
<organism evidence="1 2">
    <name type="scientific">Legionella busanensis</name>
    <dbReference type="NCBI Taxonomy" id="190655"/>
    <lineage>
        <taxon>Bacteria</taxon>
        <taxon>Pseudomonadati</taxon>
        <taxon>Pseudomonadota</taxon>
        <taxon>Gammaproteobacteria</taxon>
        <taxon>Legionellales</taxon>
        <taxon>Legionellaceae</taxon>
        <taxon>Legionella</taxon>
    </lineage>
</organism>